<keyword evidence="2" id="KW-1185">Reference proteome</keyword>
<dbReference type="PANTHER" id="PTHR11803:SF39">
    <property type="entry name" value="2-IMINOBUTANOATE_2-IMINOPROPANOATE DEAMINASE"/>
    <property type="match status" value="1"/>
</dbReference>
<name>A0ABV9Z867_9HYPH</name>
<dbReference type="EMBL" id="JBHSJF010000008">
    <property type="protein sequence ID" value="MFC5069927.1"/>
    <property type="molecule type" value="Genomic_DNA"/>
</dbReference>
<dbReference type="Gene3D" id="3.30.1330.40">
    <property type="entry name" value="RutC-like"/>
    <property type="match status" value="1"/>
</dbReference>
<evidence type="ECO:0000313" key="1">
    <source>
        <dbReference type="EMBL" id="MFC5069927.1"/>
    </source>
</evidence>
<comment type="caution">
    <text evidence="1">The sequence shown here is derived from an EMBL/GenBank/DDBJ whole genome shotgun (WGS) entry which is preliminary data.</text>
</comment>
<reference evidence="2" key="1">
    <citation type="journal article" date="2019" name="Int. J. Syst. Evol. Microbiol.">
        <title>The Global Catalogue of Microorganisms (GCM) 10K type strain sequencing project: providing services to taxonomists for standard genome sequencing and annotation.</title>
        <authorList>
            <consortium name="The Broad Institute Genomics Platform"/>
            <consortium name="The Broad Institute Genome Sequencing Center for Infectious Disease"/>
            <person name="Wu L."/>
            <person name="Ma J."/>
        </authorList>
    </citation>
    <scope>NUCLEOTIDE SEQUENCE [LARGE SCALE GENOMIC DNA]</scope>
    <source>
        <strain evidence="2">CGMCC 1.16444</strain>
    </source>
</reference>
<evidence type="ECO:0000313" key="2">
    <source>
        <dbReference type="Proteomes" id="UP001595796"/>
    </source>
</evidence>
<keyword evidence="1" id="KW-0378">Hydrolase</keyword>
<proteinExistence type="predicted"/>
<dbReference type="InterPro" id="IPR006175">
    <property type="entry name" value="YjgF/YER057c/UK114"/>
</dbReference>
<dbReference type="SUPFAM" id="SSF55298">
    <property type="entry name" value="YjgF-like"/>
    <property type="match status" value="1"/>
</dbReference>
<dbReference type="InterPro" id="IPR035959">
    <property type="entry name" value="RutC-like_sf"/>
</dbReference>
<dbReference type="CDD" id="cd00448">
    <property type="entry name" value="YjgF_YER057c_UK114_family"/>
    <property type="match status" value="1"/>
</dbReference>
<organism evidence="1 2">
    <name type="scientific">Flaviflagellibacter deserti</name>
    <dbReference type="NCBI Taxonomy" id="2267266"/>
    <lineage>
        <taxon>Bacteria</taxon>
        <taxon>Pseudomonadati</taxon>
        <taxon>Pseudomonadota</taxon>
        <taxon>Alphaproteobacteria</taxon>
        <taxon>Hyphomicrobiales</taxon>
        <taxon>Flaviflagellibacter</taxon>
    </lineage>
</organism>
<protein>
    <submittedName>
        <fullName evidence="1">RidA family protein</fullName>
        <ecNumber evidence="1">3.5.-.-</ecNumber>
    </submittedName>
</protein>
<dbReference type="RefSeq" id="WP_114958512.1">
    <property type="nucleotide sequence ID" value="NZ_JBHSJF010000008.1"/>
</dbReference>
<dbReference type="Proteomes" id="UP001595796">
    <property type="component" value="Unassembled WGS sequence"/>
</dbReference>
<dbReference type="GO" id="GO:0016787">
    <property type="term" value="F:hydrolase activity"/>
    <property type="evidence" value="ECO:0007669"/>
    <property type="project" value="UniProtKB-KW"/>
</dbReference>
<sequence length="133" mass="14618">MPRYIKVAGAAPSPKTVRYSHAVEAGGLLHVTGQLPIDPDNPDAPLPTSIEEQTELAFRNLDLIVEAAGYSLSNTAFVRIFLTEFDRDFAGMNSVYHRYFNDDARMPGRTTVGVAKLGRNALVEIDLVVERQA</sequence>
<accession>A0ABV9Z867</accession>
<gene>
    <name evidence="1" type="ORF">ACFPFW_18075</name>
</gene>
<dbReference type="Pfam" id="PF01042">
    <property type="entry name" value="Ribonuc_L-PSP"/>
    <property type="match status" value="1"/>
</dbReference>
<dbReference type="EC" id="3.5.-.-" evidence="1"/>
<dbReference type="PANTHER" id="PTHR11803">
    <property type="entry name" value="2-IMINOBUTANOATE/2-IMINOPROPANOATE DEAMINASE RIDA"/>
    <property type="match status" value="1"/>
</dbReference>